<proteinExistence type="predicted"/>
<sequence>MSLRCLRQIIGVNSNTMTSNQTWFKRKKIPFGRSCFKYILRVNAHLAKYLRQFIDKGYIDVTLRVFNHFGCFRHFHCWGQMGTCSNYRGIDPVYFYSHLWS</sequence>
<dbReference type="EMBL" id="VSSQ01036047">
    <property type="protein sequence ID" value="MPM88427.1"/>
    <property type="molecule type" value="Genomic_DNA"/>
</dbReference>
<accession>A0A645DGP5</accession>
<gene>
    <name evidence="1" type="ORF">SDC9_135531</name>
</gene>
<name>A0A645DGP5_9ZZZZ</name>
<reference evidence="1" key="1">
    <citation type="submission" date="2019-08" db="EMBL/GenBank/DDBJ databases">
        <authorList>
            <person name="Kucharzyk K."/>
            <person name="Murdoch R.W."/>
            <person name="Higgins S."/>
            <person name="Loffler F."/>
        </authorList>
    </citation>
    <scope>NUCLEOTIDE SEQUENCE</scope>
</reference>
<organism evidence="1">
    <name type="scientific">bioreactor metagenome</name>
    <dbReference type="NCBI Taxonomy" id="1076179"/>
    <lineage>
        <taxon>unclassified sequences</taxon>
        <taxon>metagenomes</taxon>
        <taxon>ecological metagenomes</taxon>
    </lineage>
</organism>
<dbReference type="AlphaFoldDB" id="A0A645DGP5"/>
<protein>
    <submittedName>
        <fullName evidence="1">Uncharacterized protein</fullName>
    </submittedName>
</protein>
<comment type="caution">
    <text evidence="1">The sequence shown here is derived from an EMBL/GenBank/DDBJ whole genome shotgun (WGS) entry which is preliminary data.</text>
</comment>
<evidence type="ECO:0000313" key="1">
    <source>
        <dbReference type="EMBL" id="MPM88427.1"/>
    </source>
</evidence>